<dbReference type="GO" id="GO:0031119">
    <property type="term" value="P:tRNA pseudouridine synthesis"/>
    <property type="evidence" value="ECO:0007669"/>
    <property type="project" value="UniProtKB-UniRule"/>
</dbReference>
<feature type="region of interest" description="Disordered" evidence="6">
    <location>
        <begin position="297"/>
        <end position="342"/>
    </location>
</feature>
<accession>A0A6N9QZI6</accession>
<feature type="region of interest" description="Disordered" evidence="6">
    <location>
        <begin position="382"/>
        <end position="408"/>
    </location>
</feature>
<dbReference type="GO" id="GO:1990481">
    <property type="term" value="P:mRNA pseudouridine synthesis"/>
    <property type="evidence" value="ECO:0007669"/>
    <property type="project" value="TreeGrafter"/>
</dbReference>
<name>A0A6N9QZI6_9MICC</name>
<feature type="region of interest" description="Disordered" evidence="6">
    <location>
        <begin position="1"/>
        <end position="27"/>
    </location>
</feature>
<dbReference type="PANTHER" id="PTHR13767:SF2">
    <property type="entry name" value="PSEUDOURIDYLATE SYNTHASE TRUB1"/>
    <property type="match status" value="1"/>
</dbReference>
<dbReference type="EC" id="5.4.99.25" evidence="5"/>
<dbReference type="Pfam" id="PF01509">
    <property type="entry name" value="TruB_N"/>
    <property type="match status" value="1"/>
</dbReference>
<dbReference type="InterPro" id="IPR014780">
    <property type="entry name" value="tRNA_psdUridine_synth_TruB"/>
</dbReference>
<evidence type="ECO:0000256" key="3">
    <source>
        <dbReference type="ARBA" id="ARBA00022694"/>
    </source>
</evidence>
<evidence type="ECO:0000313" key="10">
    <source>
        <dbReference type="Proteomes" id="UP000471026"/>
    </source>
</evidence>
<dbReference type="AlphaFoldDB" id="A0A6N9QZI6"/>
<dbReference type="NCBIfam" id="TIGR00431">
    <property type="entry name" value="TruB"/>
    <property type="match status" value="1"/>
</dbReference>
<evidence type="ECO:0000256" key="2">
    <source>
        <dbReference type="ARBA" id="ARBA00005642"/>
    </source>
</evidence>
<sequence length="408" mass="42077">MTKPPRAGRRTDPVTDRQRIPSPAPSLPRVAGLVVVDKPLGWTSHDVVSRMRRLAGTRKVGHAGTLDPAASGVLVVGVEKATKLLTYVTGTNKTYRASIRLGAATVTDDAEGDVTRTAAPERLAALTDDAVLAAVAELTGEIQQVPSAVSAIKVDGQRSYARVRKGEDVELPARPVTVHEFTVHGISREPSDAEPTAVDVDATVTCSSGTYIRALARDLGEALGVGGHLTALRRTRVGSFTLEQSHTLDELTEQVRAGGTVSTLAIDDAARGLFPVRELAAREATDLSHGRRIAAARVHPGGASQANGAASRSGVGAGDTESAGDAAAPGSKGPEGSRAGLPVACFAPDGTLVALAEDRGPADRRYTTSVLGIAAGMTFTDATASEESGAQAPGAGQDGTTRTERTRH</sequence>
<keyword evidence="3 5" id="KW-0819">tRNA processing</keyword>
<gene>
    <name evidence="5 9" type="primary">truB</name>
    <name evidence="9" type="ORF">GKZ75_09405</name>
</gene>
<dbReference type="EMBL" id="WMHZ01000012">
    <property type="protein sequence ID" value="NDO78433.1"/>
    <property type="molecule type" value="Genomic_DNA"/>
</dbReference>
<dbReference type="InterPro" id="IPR036974">
    <property type="entry name" value="PUA_sf"/>
</dbReference>
<protein>
    <recommendedName>
        <fullName evidence="5">tRNA pseudouridine synthase B</fullName>
        <ecNumber evidence="5">5.4.99.25</ecNumber>
    </recommendedName>
    <alternativeName>
        <fullName evidence="5">tRNA pseudouridine(55) synthase</fullName>
        <shortName evidence="5">Psi55 synthase</shortName>
    </alternativeName>
    <alternativeName>
        <fullName evidence="5">tRNA pseudouridylate synthase</fullName>
    </alternativeName>
    <alternativeName>
        <fullName evidence="5">tRNA-uridine isomerase</fullName>
    </alternativeName>
</protein>
<dbReference type="Proteomes" id="UP000471026">
    <property type="component" value="Unassembled WGS sequence"/>
</dbReference>
<evidence type="ECO:0000256" key="6">
    <source>
        <dbReference type="SAM" id="MobiDB-lite"/>
    </source>
</evidence>
<dbReference type="FunFam" id="3.30.2350.10:FF:000011">
    <property type="entry name" value="tRNA pseudouridine synthase B"/>
    <property type="match status" value="1"/>
</dbReference>
<evidence type="ECO:0000259" key="7">
    <source>
        <dbReference type="Pfam" id="PF01509"/>
    </source>
</evidence>
<comment type="function">
    <text evidence="5">Responsible for synthesis of pseudouridine from uracil-55 in the psi GC loop of transfer RNAs.</text>
</comment>
<evidence type="ECO:0000256" key="4">
    <source>
        <dbReference type="ARBA" id="ARBA00023235"/>
    </source>
</evidence>
<dbReference type="InterPro" id="IPR020103">
    <property type="entry name" value="PsdUridine_synth_cat_dom_sf"/>
</dbReference>
<feature type="compositionally biased region" description="Basic and acidic residues" evidence="6">
    <location>
        <begin position="9"/>
        <end position="19"/>
    </location>
</feature>
<dbReference type="GO" id="GO:0160148">
    <property type="term" value="F:tRNA pseudouridine(55) synthase activity"/>
    <property type="evidence" value="ECO:0007669"/>
    <property type="project" value="UniProtKB-EC"/>
</dbReference>
<dbReference type="HAMAP" id="MF_01080">
    <property type="entry name" value="TruB_bact"/>
    <property type="match status" value="1"/>
</dbReference>
<dbReference type="CDD" id="cd02573">
    <property type="entry name" value="PseudoU_synth_EcTruB"/>
    <property type="match status" value="1"/>
</dbReference>
<dbReference type="GO" id="GO:0003723">
    <property type="term" value="F:RNA binding"/>
    <property type="evidence" value="ECO:0007669"/>
    <property type="project" value="InterPro"/>
</dbReference>
<evidence type="ECO:0000256" key="1">
    <source>
        <dbReference type="ARBA" id="ARBA00000385"/>
    </source>
</evidence>
<evidence type="ECO:0000259" key="8">
    <source>
        <dbReference type="Pfam" id="PF16198"/>
    </source>
</evidence>
<dbReference type="InterPro" id="IPR032819">
    <property type="entry name" value="TruB_C"/>
</dbReference>
<feature type="active site" description="Nucleophile" evidence="5">
    <location>
        <position position="67"/>
    </location>
</feature>
<feature type="domain" description="tRNA pseudouridylate synthase B C-terminal" evidence="8">
    <location>
        <begin position="213"/>
        <end position="254"/>
    </location>
</feature>
<keyword evidence="4 5" id="KW-0413">Isomerase</keyword>
<dbReference type="Gene3D" id="3.30.2350.10">
    <property type="entry name" value="Pseudouridine synthase"/>
    <property type="match status" value="1"/>
</dbReference>
<comment type="similarity">
    <text evidence="2 5">Belongs to the pseudouridine synthase TruB family. Type 1 subfamily.</text>
</comment>
<comment type="caution">
    <text evidence="9">The sequence shown here is derived from an EMBL/GenBank/DDBJ whole genome shotgun (WGS) entry which is preliminary data.</text>
</comment>
<dbReference type="Gene3D" id="2.30.130.10">
    <property type="entry name" value="PUA domain"/>
    <property type="match status" value="1"/>
</dbReference>
<dbReference type="InterPro" id="IPR002501">
    <property type="entry name" value="PsdUridine_synth_N"/>
</dbReference>
<dbReference type="PANTHER" id="PTHR13767">
    <property type="entry name" value="TRNA-PSEUDOURIDINE SYNTHASE"/>
    <property type="match status" value="1"/>
</dbReference>
<feature type="domain" description="Pseudouridine synthase II N-terminal" evidence="7">
    <location>
        <begin position="52"/>
        <end position="212"/>
    </location>
</feature>
<dbReference type="SUPFAM" id="SSF55120">
    <property type="entry name" value="Pseudouridine synthase"/>
    <property type="match status" value="1"/>
</dbReference>
<reference evidence="9 10" key="1">
    <citation type="submission" date="2019-11" db="EMBL/GenBank/DDBJ databases">
        <title>Draft genome sequence of Kocuria indica DP-K7, a methyl red degrading Actinobacterium.</title>
        <authorList>
            <person name="Kumaran S."/>
            <person name="Tischler D."/>
            <person name="Ngo A.C.R."/>
            <person name="Schultes F."/>
        </authorList>
    </citation>
    <scope>NUCLEOTIDE SEQUENCE [LARGE SCALE GENOMIC DNA]</scope>
    <source>
        <strain evidence="9 10">DP-K7</strain>
    </source>
</reference>
<organism evidence="9 10">
    <name type="scientific">Kocuria marina subsp. indica</name>
    <dbReference type="NCBI Taxonomy" id="1049583"/>
    <lineage>
        <taxon>Bacteria</taxon>
        <taxon>Bacillati</taxon>
        <taxon>Actinomycetota</taxon>
        <taxon>Actinomycetes</taxon>
        <taxon>Micrococcales</taxon>
        <taxon>Micrococcaceae</taxon>
        <taxon>Kocuria</taxon>
    </lineage>
</organism>
<comment type="catalytic activity">
    <reaction evidence="1 5">
        <text>uridine(55) in tRNA = pseudouridine(55) in tRNA</text>
        <dbReference type="Rhea" id="RHEA:42532"/>
        <dbReference type="Rhea" id="RHEA-COMP:10101"/>
        <dbReference type="Rhea" id="RHEA-COMP:10102"/>
        <dbReference type="ChEBI" id="CHEBI:65314"/>
        <dbReference type="ChEBI" id="CHEBI:65315"/>
        <dbReference type="EC" id="5.4.99.25"/>
    </reaction>
</comment>
<proteinExistence type="inferred from homology"/>
<dbReference type="Pfam" id="PF16198">
    <property type="entry name" value="TruB_C_2"/>
    <property type="match status" value="1"/>
</dbReference>
<evidence type="ECO:0000313" key="9">
    <source>
        <dbReference type="EMBL" id="NDO78433.1"/>
    </source>
</evidence>
<evidence type="ECO:0000256" key="5">
    <source>
        <dbReference type="HAMAP-Rule" id="MF_01080"/>
    </source>
</evidence>